<evidence type="ECO:0000313" key="2">
    <source>
        <dbReference type="EMBL" id="MPN24516.1"/>
    </source>
</evidence>
<dbReference type="AlphaFoldDB" id="A0A645GED6"/>
<dbReference type="PANTHER" id="PTHR22683">
    <property type="entry name" value="SPORULATION PROTEIN RELATED"/>
    <property type="match status" value="1"/>
</dbReference>
<dbReference type="SUPFAM" id="SSF46785">
    <property type="entry name" value="Winged helix' DNA-binding domain"/>
    <property type="match status" value="1"/>
</dbReference>
<dbReference type="InterPro" id="IPR036388">
    <property type="entry name" value="WH-like_DNA-bd_sf"/>
</dbReference>
<dbReference type="Gene3D" id="3.40.50.300">
    <property type="entry name" value="P-loop containing nucleotide triphosphate hydrolases"/>
    <property type="match status" value="1"/>
</dbReference>
<feature type="domain" description="FtsK gamma" evidence="1">
    <location>
        <begin position="87"/>
        <end position="152"/>
    </location>
</feature>
<sequence length="170" mass="18563">MSSAVDSRVIMDVSGAEKLLGRGDMLFHANGANKPIRAQAAYVSDEEVERVMDFFSAHHTAPVEQYSEVSLDTIACAGENGPAQGNGKQEDELFPDAVKIVLESGQASISMIQRRLRVGYARAARLIDIMEQKKIVSGFDGSKPRKLLITAADYAEMFGGETHKPEEDME</sequence>
<accession>A0A645GED6</accession>
<dbReference type="Pfam" id="PF09397">
    <property type="entry name" value="FtsK_gamma"/>
    <property type="match status" value="1"/>
</dbReference>
<proteinExistence type="predicted"/>
<protein>
    <submittedName>
        <fullName evidence="2">DNA translocase SpoIIIE</fullName>
    </submittedName>
</protein>
<gene>
    <name evidence="2" type="primary">spoIIIE_23</name>
    <name evidence="2" type="ORF">SDC9_171915</name>
</gene>
<dbReference type="SMART" id="SM00843">
    <property type="entry name" value="Ftsk_gamma"/>
    <property type="match status" value="1"/>
</dbReference>
<dbReference type="Gene3D" id="1.10.10.10">
    <property type="entry name" value="Winged helix-like DNA-binding domain superfamily/Winged helix DNA-binding domain"/>
    <property type="match status" value="1"/>
</dbReference>
<organism evidence="2">
    <name type="scientific">bioreactor metagenome</name>
    <dbReference type="NCBI Taxonomy" id="1076179"/>
    <lineage>
        <taxon>unclassified sequences</taxon>
        <taxon>metagenomes</taxon>
        <taxon>ecological metagenomes</taxon>
    </lineage>
</organism>
<evidence type="ECO:0000259" key="1">
    <source>
        <dbReference type="SMART" id="SM00843"/>
    </source>
</evidence>
<comment type="caution">
    <text evidence="2">The sequence shown here is derived from an EMBL/GenBank/DDBJ whole genome shotgun (WGS) entry which is preliminary data.</text>
</comment>
<dbReference type="EMBL" id="VSSQ01073394">
    <property type="protein sequence ID" value="MPN24516.1"/>
    <property type="molecule type" value="Genomic_DNA"/>
</dbReference>
<dbReference type="InterPro" id="IPR036390">
    <property type="entry name" value="WH_DNA-bd_sf"/>
</dbReference>
<reference evidence="2" key="1">
    <citation type="submission" date="2019-08" db="EMBL/GenBank/DDBJ databases">
        <authorList>
            <person name="Kucharzyk K."/>
            <person name="Murdoch R.W."/>
            <person name="Higgins S."/>
            <person name="Loffler F."/>
        </authorList>
    </citation>
    <scope>NUCLEOTIDE SEQUENCE</scope>
</reference>
<dbReference type="PANTHER" id="PTHR22683:SF41">
    <property type="entry name" value="DNA TRANSLOCASE FTSK"/>
    <property type="match status" value="1"/>
</dbReference>
<dbReference type="InterPro" id="IPR027417">
    <property type="entry name" value="P-loop_NTPase"/>
</dbReference>
<name>A0A645GED6_9ZZZZ</name>
<dbReference type="InterPro" id="IPR050206">
    <property type="entry name" value="FtsK/SpoIIIE/SftA"/>
</dbReference>
<dbReference type="InterPro" id="IPR018541">
    <property type="entry name" value="Ftsk_gamma"/>
</dbReference>